<organism evidence="1 2">
    <name type="scientific">Sphaeroforma arctica JP610</name>
    <dbReference type="NCBI Taxonomy" id="667725"/>
    <lineage>
        <taxon>Eukaryota</taxon>
        <taxon>Ichthyosporea</taxon>
        <taxon>Ichthyophonida</taxon>
        <taxon>Sphaeroforma</taxon>
    </lineage>
</organism>
<reference evidence="1 2" key="1">
    <citation type="submission" date="2011-02" db="EMBL/GenBank/DDBJ databases">
        <title>The Genome Sequence of Sphaeroforma arctica JP610.</title>
        <authorList>
            <consortium name="The Broad Institute Genome Sequencing Platform"/>
            <person name="Russ C."/>
            <person name="Cuomo C."/>
            <person name="Young S.K."/>
            <person name="Zeng Q."/>
            <person name="Gargeya S."/>
            <person name="Alvarado L."/>
            <person name="Berlin A."/>
            <person name="Chapman S.B."/>
            <person name="Chen Z."/>
            <person name="Freedman E."/>
            <person name="Gellesch M."/>
            <person name="Goldberg J."/>
            <person name="Griggs A."/>
            <person name="Gujja S."/>
            <person name="Heilman E."/>
            <person name="Heiman D."/>
            <person name="Howarth C."/>
            <person name="Mehta T."/>
            <person name="Neiman D."/>
            <person name="Pearson M."/>
            <person name="Roberts A."/>
            <person name="Saif S."/>
            <person name="Shea T."/>
            <person name="Shenoy N."/>
            <person name="Sisk P."/>
            <person name="Stolte C."/>
            <person name="Sykes S."/>
            <person name="White J."/>
            <person name="Yandava C."/>
            <person name="Burger G."/>
            <person name="Gray M.W."/>
            <person name="Holland P.W.H."/>
            <person name="King N."/>
            <person name="Lang F.B.F."/>
            <person name="Roger A.J."/>
            <person name="Ruiz-Trillo I."/>
            <person name="Haas B."/>
            <person name="Nusbaum C."/>
            <person name="Birren B."/>
        </authorList>
    </citation>
    <scope>NUCLEOTIDE SEQUENCE [LARGE SCALE GENOMIC DNA]</scope>
    <source>
        <strain evidence="1 2">JP610</strain>
    </source>
</reference>
<sequence length="211" mass="23192">MALNPQITIRAEDDSGVAIPGTQVEVTDVAASTSQIYTVSDNDVWDSSTSTFIFDLPSNKEYQFEILNTPSEKVAFDEINGDYFPDSKTTLTVSDDKAITFVYGEETTCQIAYFDTGKTCMAGYVEHGWQICYGSDCTQTTCCNQRTCLSETDASFGSICEEYRPKADYSTITCGEGTGAVCSTELCCTTEILCQRSQRTLLTNVPPRLPF</sequence>
<protein>
    <submittedName>
        <fullName evidence="1">Uncharacterized protein</fullName>
    </submittedName>
</protein>
<dbReference type="RefSeq" id="XP_014152705.1">
    <property type="nucleotide sequence ID" value="XM_014297230.1"/>
</dbReference>
<dbReference type="AlphaFoldDB" id="A0A0L0FS49"/>
<dbReference type="GeneID" id="25909276"/>
<evidence type="ECO:0000313" key="2">
    <source>
        <dbReference type="Proteomes" id="UP000054560"/>
    </source>
</evidence>
<keyword evidence="2" id="KW-1185">Reference proteome</keyword>
<name>A0A0L0FS49_9EUKA</name>
<accession>A0A0L0FS49</accession>
<dbReference type="Proteomes" id="UP000054560">
    <property type="component" value="Unassembled WGS sequence"/>
</dbReference>
<gene>
    <name evidence="1" type="ORF">SARC_08772</name>
</gene>
<evidence type="ECO:0000313" key="1">
    <source>
        <dbReference type="EMBL" id="KNC78803.1"/>
    </source>
</evidence>
<proteinExistence type="predicted"/>
<dbReference type="EMBL" id="KQ242421">
    <property type="protein sequence ID" value="KNC78803.1"/>
    <property type="molecule type" value="Genomic_DNA"/>
</dbReference>